<organism evidence="2 3">
    <name type="scientific">Urochloa decumbens</name>
    <dbReference type="NCBI Taxonomy" id="240449"/>
    <lineage>
        <taxon>Eukaryota</taxon>
        <taxon>Viridiplantae</taxon>
        <taxon>Streptophyta</taxon>
        <taxon>Embryophyta</taxon>
        <taxon>Tracheophyta</taxon>
        <taxon>Spermatophyta</taxon>
        <taxon>Magnoliopsida</taxon>
        <taxon>Liliopsida</taxon>
        <taxon>Poales</taxon>
        <taxon>Poaceae</taxon>
        <taxon>PACMAD clade</taxon>
        <taxon>Panicoideae</taxon>
        <taxon>Panicodae</taxon>
        <taxon>Paniceae</taxon>
        <taxon>Melinidinae</taxon>
        <taxon>Urochloa</taxon>
    </lineage>
</organism>
<reference evidence="3" key="1">
    <citation type="submission" date="2024-06" db="EMBL/GenBank/DDBJ databases">
        <authorList>
            <person name="Ryan C."/>
        </authorList>
    </citation>
    <scope>NUCLEOTIDE SEQUENCE [LARGE SCALE GENOMIC DNA]</scope>
</reference>
<dbReference type="Pfam" id="PF12937">
    <property type="entry name" value="F-box-like"/>
    <property type="match status" value="1"/>
</dbReference>
<dbReference type="EMBL" id="OZ075121">
    <property type="protein sequence ID" value="CAL4897828.1"/>
    <property type="molecule type" value="Genomic_DNA"/>
</dbReference>
<name>A0ABC8VWD3_9POAL</name>
<dbReference type="InterPro" id="IPR001810">
    <property type="entry name" value="F-box_dom"/>
</dbReference>
<gene>
    <name evidence="2" type="ORF">URODEC1_LOCUS7456</name>
</gene>
<evidence type="ECO:0000313" key="3">
    <source>
        <dbReference type="Proteomes" id="UP001497457"/>
    </source>
</evidence>
<reference evidence="2 3" key="2">
    <citation type="submission" date="2024-10" db="EMBL/GenBank/DDBJ databases">
        <authorList>
            <person name="Ryan C."/>
        </authorList>
    </citation>
    <scope>NUCLEOTIDE SEQUENCE [LARGE SCALE GENOMIC DNA]</scope>
</reference>
<feature type="domain" description="F-box" evidence="1">
    <location>
        <begin position="20"/>
        <end position="63"/>
    </location>
</feature>
<protein>
    <recommendedName>
        <fullName evidence="1">F-box domain-containing protein</fullName>
    </recommendedName>
</protein>
<evidence type="ECO:0000259" key="1">
    <source>
        <dbReference type="Pfam" id="PF12937"/>
    </source>
</evidence>
<dbReference type="PANTHER" id="PTHR31264">
    <property type="entry name" value="OS07G0554500 PROTEIN-RELATED"/>
    <property type="match status" value="1"/>
</dbReference>
<keyword evidence="3" id="KW-1185">Reference proteome</keyword>
<dbReference type="PANTHER" id="PTHR31264:SF7">
    <property type="entry name" value="F-BOX DOMAIN CONTAINING PROTEIN, EXPRESSED"/>
    <property type="match status" value="1"/>
</dbReference>
<dbReference type="InterPro" id="IPR036047">
    <property type="entry name" value="F-box-like_dom_sf"/>
</dbReference>
<accession>A0ABC8VWD3</accession>
<dbReference type="AlphaFoldDB" id="A0ABC8VWD3"/>
<dbReference type="Proteomes" id="UP001497457">
    <property type="component" value="Chromosome 11b"/>
</dbReference>
<evidence type="ECO:0000313" key="2">
    <source>
        <dbReference type="EMBL" id="CAL4897828.1"/>
    </source>
</evidence>
<proteinExistence type="predicted"/>
<sequence length="406" mass="44733">MPSPGVPRDAGSSASLLIFPDEILGEIFLRLDSADDLARASAACTAFLRVARFLRLRRHLYRRPVVGFLRSEGPSLAIRRQPRLLHHAEPPHRDASAGRGLAQLVDLTFSFIPDPNSWRICDAGDGRLLLAPRAAVTTAGFVDLVVCDPLHRRYVRIPPVPDDLPTGTFPDDIPTGNFRWGRFPLLAPTGEEESSFGVVWMVKLDGKAAAFVFSSATGKWRRVTFGGWRGNGAIMLTSCRYYAHKSLCQTSGLFTDVLMLDTRRMEFSMLRIPRVRLGQLHAIVEAGEGRLGLLTIGDGMLDLYCKAWQDNGAGSAEEWQHEKTIPLPGADSLSYAFSGVGSGYLLLRGFPRGSSMLASSSQEVPKVQYCTLEVKTLLMERLCVSNKCIDFAYLYANFPLLSLPTV</sequence>
<dbReference type="SUPFAM" id="SSF81383">
    <property type="entry name" value="F-box domain"/>
    <property type="match status" value="1"/>
</dbReference>